<comment type="catalytic activity">
    <reaction evidence="1">
        <text>Hydrolysis of terminal, non-reducing (1-&gt;4)-linked alpha-D-glucose residues with release of alpha-D-glucose.</text>
        <dbReference type="EC" id="3.2.1.20"/>
    </reaction>
</comment>
<dbReference type="InterPro" id="IPR031984">
    <property type="entry name" value="SLC3A2_N"/>
</dbReference>
<gene>
    <name evidence="7" type="ORF">PVAND_002333</name>
</gene>
<keyword evidence="5" id="KW-1133">Transmembrane helix</keyword>
<dbReference type="Pfam" id="PF16028">
    <property type="entry name" value="SLC3A2_N"/>
    <property type="match status" value="1"/>
</dbReference>
<feature type="domain" description="Glycosyl hydrolase family 13 catalytic" evidence="6">
    <location>
        <begin position="177"/>
        <end position="508"/>
    </location>
</feature>
<dbReference type="InterPro" id="IPR045857">
    <property type="entry name" value="O16G_dom_2"/>
</dbReference>
<evidence type="ECO:0000256" key="5">
    <source>
        <dbReference type="SAM" id="Phobius"/>
    </source>
</evidence>
<dbReference type="Proteomes" id="UP001107558">
    <property type="component" value="Chromosome 3"/>
</dbReference>
<dbReference type="GO" id="GO:1903801">
    <property type="term" value="P:L-leucine import across plasma membrane"/>
    <property type="evidence" value="ECO:0007669"/>
    <property type="project" value="TreeGrafter"/>
</dbReference>
<keyword evidence="8" id="KW-1185">Reference proteome</keyword>
<dbReference type="OrthoDB" id="204980at2759"/>
<dbReference type="Gene3D" id="3.90.400.10">
    <property type="entry name" value="Oligo-1,6-glucosidase, Domain 2"/>
    <property type="match status" value="1"/>
</dbReference>
<dbReference type="EMBL" id="JADBJN010000003">
    <property type="protein sequence ID" value="KAG5672183.1"/>
    <property type="molecule type" value="Genomic_DNA"/>
</dbReference>
<evidence type="ECO:0000259" key="6">
    <source>
        <dbReference type="SMART" id="SM00642"/>
    </source>
</evidence>
<dbReference type="GO" id="GO:0005975">
    <property type="term" value="P:carbohydrate metabolic process"/>
    <property type="evidence" value="ECO:0007669"/>
    <property type="project" value="InterPro"/>
</dbReference>
<keyword evidence="3" id="KW-0732">Signal</keyword>
<dbReference type="PANTHER" id="PTHR46673:SF1">
    <property type="entry name" value="4F2 CELL-SURFACE ANTIGEN HEAVY CHAIN"/>
    <property type="match status" value="1"/>
</dbReference>
<comment type="caution">
    <text evidence="7">The sequence shown here is derived from an EMBL/GenBank/DDBJ whole genome shotgun (WGS) entry which is preliminary data.</text>
</comment>
<dbReference type="SUPFAM" id="SSF51445">
    <property type="entry name" value="(Trans)glycosidases"/>
    <property type="match status" value="1"/>
</dbReference>
<reference evidence="7" key="1">
    <citation type="submission" date="2021-03" db="EMBL/GenBank/DDBJ databases">
        <title>Chromosome level genome of the anhydrobiotic midge Polypedilum vanderplanki.</title>
        <authorList>
            <person name="Yoshida Y."/>
            <person name="Kikawada T."/>
            <person name="Gusev O."/>
        </authorList>
    </citation>
    <scope>NUCLEOTIDE SEQUENCE</scope>
    <source>
        <strain evidence="7">NIAS01</strain>
        <tissue evidence="7">Whole body or cell culture</tissue>
    </source>
</reference>
<sequence>MSEEKLNSNKLDFETKRQSLNNQEDNRESYKPISEDSAFEHVTGETVKNSNMVREKSNEHLQDGADEKMLGSDDKETLALKSIEVKFIPSDQNQNGDAKIEIENGGEKTFTGMTKEELMKYANDPFWIKLRWFLFVLFWLAWIGMLVGAIAIIVLAPKCAAPTPLVWYKKGPLAKIESTNVDDSIIEKMKEFEIQGVIYELPSDATYKVESGQMHDDIKEMVKKFKAKDIHVVIDLTPNVVTEDDQLFKDALKGSRESFDAFVTNDKQLNWIQVDGTKSAWKKFNNTYFLNQFGDYYDIRLNKPIVQNRLTNVIKKLTEIGVKGFRFVNAKYIVTESEFIDEIPNSKAHGLNKEDFGFYMHSQREFSQELKDIILYYNSFVLNVTNDEGFLAIRDDISNHIESFVDNKRINAFELPRFGFITKFFHDAKTKNVAKSLFDVFENLSGNVDLSLVWTQIQYTKNTYNNFEESAYKLFISFLRGVQIAPFDDLVYIDDDNGETYNKLKTERASRATVFEHGNFNFYLSNNTDAFAYSRVKPGNPGIFVVVNPTNEKIRANFSSNFGGSDLSMLIGSKNFGNNLIKSKINPDNIELPQQSTAIFTFVPE</sequence>
<dbReference type="SMART" id="SM00642">
    <property type="entry name" value="Aamy"/>
    <property type="match status" value="1"/>
</dbReference>
<evidence type="ECO:0000256" key="1">
    <source>
        <dbReference type="ARBA" id="ARBA00001657"/>
    </source>
</evidence>
<organism evidence="7 8">
    <name type="scientific">Polypedilum vanderplanki</name>
    <name type="common">Sleeping chironomid midge</name>
    <dbReference type="NCBI Taxonomy" id="319348"/>
    <lineage>
        <taxon>Eukaryota</taxon>
        <taxon>Metazoa</taxon>
        <taxon>Ecdysozoa</taxon>
        <taxon>Arthropoda</taxon>
        <taxon>Hexapoda</taxon>
        <taxon>Insecta</taxon>
        <taxon>Pterygota</taxon>
        <taxon>Neoptera</taxon>
        <taxon>Endopterygota</taxon>
        <taxon>Diptera</taxon>
        <taxon>Nematocera</taxon>
        <taxon>Chironomoidea</taxon>
        <taxon>Chironomidae</taxon>
        <taxon>Chironominae</taxon>
        <taxon>Polypedilum</taxon>
        <taxon>Polypedilum</taxon>
    </lineage>
</organism>
<keyword evidence="5" id="KW-0812">Transmembrane</keyword>
<dbReference type="PANTHER" id="PTHR46673">
    <property type="entry name" value="4F2 CELL-SURFACE ANTIGEN HEAVY CHAIN"/>
    <property type="match status" value="1"/>
</dbReference>
<dbReference type="GO" id="GO:0004558">
    <property type="term" value="F:alpha-1,4-glucosidase activity"/>
    <property type="evidence" value="ECO:0007669"/>
    <property type="project" value="UniProtKB-EC"/>
</dbReference>
<dbReference type="Pfam" id="PF00128">
    <property type="entry name" value="Alpha-amylase"/>
    <property type="match status" value="1"/>
</dbReference>
<dbReference type="GO" id="GO:0015190">
    <property type="term" value="F:L-leucine transmembrane transporter activity"/>
    <property type="evidence" value="ECO:0007669"/>
    <property type="project" value="TreeGrafter"/>
</dbReference>
<dbReference type="EC" id="3.2.1.20" evidence="2"/>
<dbReference type="InterPro" id="IPR006047">
    <property type="entry name" value="GH13_cat_dom"/>
</dbReference>
<name>A0A9J6BQX2_POLVA</name>
<evidence type="ECO:0000256" key="4">
    <source>
        <dbReference type="SAM" id="MobiDB-lite"/>
    </source>
</evidence>
<evidence type="ECO:0000256" key="2">
    <source>
        <dbReference type="ARBA" id="ARBA00012741"/>
    </source>
</evidence>
<accession>A0A9J6BQX2</accession>
<dbReference type="GO" id="GO:0015173">
    <property type="term" value="F:aromatic amino acid transmembrane transporter activity"/>
    <property type="evidence" value="ECO:0007669"/>
    <property type="project" value="TreeGrafter"/>
</dbReference>
<dbReference type="GO" id="GO:0015180">
    <property type="term" value="F:L-alanine transmembrane transporter activity"/>
    <property type="evidence" value="ECO:0007669"/>
    <property type="project" value="TreeGrafter"/>
</dbReference>
<dbReference type="InterPro" id="IPR042280">
    <property type="entry name" value="SLC3A2"/>
</dbReference>
<evidence type="ECO:0000313" key="7">
    <source>
        <dbReference type="EMBL" id="KAG5672183.1"/>
    </source>
</evidence>
<protein>
    <recommendedName>
        <fullName evidence="2">alpha-glucosidase</fullName>
        <ecNumber evidence="2">3.2.1.20</ecNumber>
    </recommendedName>
</protein>
<evidence type="ECO:0000313" key="8">
    <source>
        <dbReference type="Proteomes" id="UP001107558"/>
    </source>
</evidence>
<dbReference type="GO" id="GO:0016324">
    <property type="term" value="C:apical plasma membrane"/>
    <property type="evidence" value="ECO:0007669"/>
    <property type="project" value="TreeGrafter"/>
</dbReference>
<feature type="compositionally biased region" description="Basic and acidic residues" evidence="4">
    <location>
        <begin position="24"/>
        <end position="43"/>
    </location>
</feature>
<dbReference type="AlphaFoldDB" id="A0A9J6BQX2"/>
<keyword evidence="5" id="KW-0472">Membrane</keyword>
<dbReference type="Gene3D" id="3.20.20.80">
    <property type="entry name" value="Glycosidases"/>
    <property type="match status" value="1"/>
</dbReference>
<feature type="region of interest" description="Disordered" evidence="4">
    <location>
        <begin position="1"/>
        <end position="53"/>
    </location>
</feature>
<proteinExistence type="predicted"/>
<dbReference type="InterPro" id="IPR017853">
    <property type="entry name" value="GH"/>
</dbReference>
<dbReference type="GO" id="GO:1904273">
    <property type="term" value="P:L-alanine import across plasma membrane"/>
    <property type="evidence" value="ECO:0007669"/>
    <property type="project" value="TreeGrafter"/>
</dbReference>
<dbReference type="GO" id="GO:0016323">
    <property type="term" value="C:basolateral plasma membrane"/>
    <property type="evidence" value="ECO:0007669"/>
    <property type="project" value="TreeGrafter"/>
</dbReference>
<dbReference type="GO" id="GO:0015823">
    <property type="term" value="P:phenylalanine transport"/>
    <property type="evidence" value="ECO:0007669"/>
    <property type="project" value="TreeGrafter"/>
</dbReference>
<feature type="transmembrane region" description="Helical" evidence="5">
    <location>
        <begin position="132"/>
        <end position="156"/>
    </location>
</feature>
<feature type="compositionally biased region" description="Basic and acidic residues" evidence="4">
    <location>
        <begin position="1"/>
        <end position="17"/>
    </location>
</feature>
<evidence type="ECO:0000256" key="3">
    <source>
        <dbReference type="ARBA" id="ARBA00022729"/>
    </source>
</evidence>